<evidence type="ECO:0000256" key="3">
    <source>
        <dbReference type="SAM" id="MobiDB-lite"/>
    </source>
</evidence>
<feature type="compositionally biased region" description="Polar residues" evidence="3">
    <location>
        <begin position="645"/>
        <end position="657"/>
    </location>
</feature>
<keyword evidence="6" id="KW-1185">Reference proteome</keyword>
<keyword evidence="4" id="KW-1133">Transmembrane helix</keyword>
<feature type="compositionally biased region" description="Basic and acidic residues" evidence="3">
    <location>
        <begin position="683"/>
        <end position="692"/>
    </location>
</feature>
<reference evidence="5" key="1">
    <citation type="journal article" date="2021" name="Nat. Commun.">
        <title>Genetic determinants of endophytism in the Arabidopsis root mycobiome.</title>
        <authorList>
            <person name="Mesny F."/>
            <person name="Miyauchi S."/>
            <person name="Thiergart T."/>
            <person name="Pickel B."/>
            <person name="Atanasova L."/>
            <person name="Karlsson M."/>
            <person name="Huettel B."/>
            <person name="Barry K.W."/>
            <person name="Haridas S."/>
            <person name="Chen C."/>
            <person name="Bauer D."/>
            <person name="Andreopoulos W."/>
            <person name="Pangilinan J."/>
            <person name="LaButti K."/>
            <person name="Riley R."/>
            <person name="Lipzen A."/>
            <person name="Clum A."/>
            <person name="Drula E."/>
            <person name="Henrissat B."/>
            <person name="Kohler A."/>
            <person name="Grigoriev I.V."/>
            <person name="Martin F.M."/>
            <person name="Hacquard S."/>
        </authorList>
    </citation>
    <scope>NUCLEOTIDE SEQUENCE</scope>
    <source>
        <strain evidence="5">MPI-SDFR-AT-0117</strain>
    </source>
</reference>
<feature type="transmembrane region" description="Helical" evidence="4">
    <location>
        <begin position="455"/>
        <end position="478"/>
    </location>
</feature>
<keyword evidence="1" id="KW-0677">Repeat</keyword>
<organism evidence="5 6">
    <name type="scientific">Plectosphaerella plurivora</name>
    <dbReference type="NCBI Taxonomy" id="936078"/>
    <lineage>
        <taxon>Eukaryota</taxon>
        <taxon>Fungi</taxon>
        <taxon>Dikarya</taxon>
        <taxon>Ascomycota</taxon>
        <taxon>Pezizomycotina</taxon>
        <taxon>Sordariomycetes</taxon>
        <taxon>Hypocreomycetidae</taxon>
        <taxon>Glomerellales</taxon>
        <taxon>Plectosphaerellaceae</taxon>
        <taxon>Plectosphaerella</taxon>
    </lineage>
</organism>
<feature type="compositionally biased region" description="Polar residues" evidence="3">
    <location>
        <begin position="618"/>
        <end position="629"/>
    </location>
</feature>
<accession>A0A9P8VKT6</accession>
<evidence type="ECO:0000313" key="5">
    <source>
        <dbReference type="EMBL" id="KAH6693701.1"/>
    </source>
</evidence>
<dbReference type="PANTHER" id="PTHR47435">
    <property type="entry name" value="KELCH REPEAT PROTEIN (AFU_ORTHOLOGUE AFUA_5G12780)"/>
    <property type="match status" value="1"/>
</dbReference>
<protein>
    <recommendedName>
        <fullName evidence="7">Kelch repeat-containing protein</fullName>
    </recommendedName>
</protein>
<feature type="compositionally biased region" description="Basic and acidic residues" evidence="3">
    <location>
        <begin position="658"/>
        <end position="668"/>
    </location>
</feature>
<feature type="region of interest" description="Disordered" evidence="3">
    <location>
        <begin position="487"/>
        <end position="692"/>
    </location>
</feature>
<evidence type="ECO:0000256" key="4">
    <source>
        <dbReference type="SAM" id="Phobius"/>
    </source>
</evidence>
<dbReference type="GO" id="GO:0019760">
    <property type="term" value="P:glucosinolate metabolic process"/>
    <property type="evidence" value="ECO:0007669"/>
    <property type="project" value="UniProtKB-ARBA"/>
</dbReference>
<name>A0A9P8VKT6_9PEZI</name>
<keyword evidence="4" id="KW-0812">Transmembrane</keyword>
<dbReference type="Proteomes" id="UP000770015">
    <property type="component" value="Unassembled WGS sequence"/>
</dbReference>
<dbReference type="EMBL" id="JAGSXJ010000003">
    <property type="protein sequence ID" value="KAH6693701.1"/>
    <property type="molecule type" value="Genomic_DNA"/>
</dbReference>
<dbReference type="AlphaFoldDB" id="A0A9P8VKT6"/>
<comment type="caution">
    <text evidence="5">The sequence shown here is derived from an EMBL/GenBank/DDBJ whole genome shotgun (WGS) entry which is preliminary data.</text>
</comment>
<dbReference type="OrthoDB" id="540004at2759"/>
<feature type="compositionally biased region" description="Polar residues" evidence="3">
    <location>
        <begin position="516"/>
        <end position="528"/>
    </location>
</feature>
<evidence type="ECO:0000256" key="2">
    <source>
        <dbReference type="ARBA" id="ARBA00023004"/>
    </source>
</evidence>
<dbReference type="InterPro" id="IPR015915">
    <property type="entry name" value="Kelch-typ_b-propeller"/>
</dbReference>
<proteinExistence type="predicted"/>
<gene>
    <name evidence="5" type="ORF">F5X68DRAFT_164584</name>
</gene>
<dbReference type="InterPro" id="IPR011043">
    <property type="entry name" value="Gal_Oxase/kelch_b-propeller"/>
</dbReference>
<evidence type="ECO:0008006" key="7">
    <source>
        <dbReference type="Google" id="ProtNLM"/>
    </source>
</evidence>
<dbReference type="PANTHER" id="PTHR47435:SF4">
    <property type="entry name" value="KELCH REPEAT PROTEIN (AFU_ORTHOLOGUE AFUA_5G12780)"/>
    <property type="match status" value="1"/>
</dbReference>
<dbReference type="SUPFAM" id="SSF50965">
    <property type="entry name" value="Galactose oxidase, central domain"/>
    <property type="match status" value="1"/>
</dbReference>
<evidence type="ECO:0000256" key="1">
    <source>
        <dbReference type="ARBA" id="ARBA00022737"/>
    </source>
</evidence>
<sequence>MISFVIVSFIGLSKQQRDPVKNFCRRFGHQTAVVDDKLFIDGGIVQWNPPENYTNTWLLYQDLKTVAGTGMPQLQANLSKNASVPSVHGGALWADDVNKRLYLFGGEFYDETPTRFDLFAYDVLNDYWEDFGPPRDDIRRPSYGASVSVSGRGEGYYYGGWLGNASVPGWGDAPPVATSQMVKYTMDTGEYTNMTGPDDNVRRAEGGMVFIPAGDQGMLVYFGGVRDEALNGTDGAVGQQMDEILLHDVLSGKWYTQNATGEIPERRRRFCTDVTWADDQSSYNIYVYGGAAPADEEGPGFDDLYILSLPTFTWIRMYPNETQPAAFPHHSLSCNMAPGRAQMLIIGGHFPLKDDCDVPTQWGTHNADLGRQNSNNSPWELYEPDKTQYAVPSDVIKVIGGDGTGRATKTTPDGGFGHPDVKALMTRTATIAARTATRDVSGGQGSNDKAISTGAIVGIAVGGGVVLIALLAACFFCIRRQRRRKAAEKSSSQQQGPFLPPGHPYHHSVSEAGWSPAQTSALASSPSPYFQAPEHDARARSVPPYTGPPVELPSEGAPMSPDSRQNPQHGYFADGTGTGSSGQSHARTVGGDSDDPASPKLDAHGNAWVPQVSMVQVYPQQPRNYTHQRAPSGPVPASNWPPAQYQAQRQYSPTTTPRSERPGRETRAFSELSAERLPAGEGSPRHETYYHP</sequence>
<evidence type="ECO:0000313" key="6">
    <source>
        <dbReference type="Proteomes" id="UP000770015"/>
    </source>
</evidence>
<dbReference type="Gene3D" id="2.120.10.80">
    <property type="entry name" value="Kelch-type beta propeller"/>
    <property type="match status" value="2"/>
</dbReference>
<keyword evidence="2" id="KW-0408">Iron</keyword>
<keyword evidence="4" id="KW-0472">Membrane</keyword>